<dbReference type="EMBL" id="MU853768">
    <property type="protein sequence ID" value="KAK3943111.1"/>
    <property type="molecule type" value="Genomic_DNA"/>
</dbReference>
<protein>
    <submittedName>
        <fullName evidence="1">Uncharacterized protein</fullName>
    </submittedName>
</protein>
<keyword evidence="2" id="KW-1185">Reference proteome</keyword>
<gene>
    <name evidence="1" type="ORF">QBC46DRAFT_422266</name>
</gene>
<dbReference type="Proteomes" id="UP001303473">
    <property type="component" value="Unassembled WGS sequence"/>
</dbReference>
<dbReference type="Pfam" id="PF12311">
    <property type="entry name" value="DUF3632"/>
    <property type="match status" value="1"/>
</dbReference>
<sequence length="188" mass="21310">MQPATLETAAGAARQLDLACLACPLEHQQEAEDYLRMVWEVMVDVVRSPDVTSEIHERLIWRNLNSFAARCLRAGVLGSYTQVTYALRAALEELIIDHDIDETECRIQVVCEWISHGAKHLLWWARENIGYFDVTEEDLGQYIPPGPQRYFGVINVITLTLAAPNSNFQFRQELVKAAIKTPQNLTSP</sequence>
<reference evidence="2" key="1">
    <citation type="journal article" date="2023" name="Mol. Phylogenet. Evol.">
        <title>Genome-scale phylogeny and comparative genomics of the fungal order Sordariales.</title>
        <authorList>
            <person name="Hensen N."/>
            <person name="Bonometti L."/>
            <person name="Westerberg I."/>
            <person name="Brannstrom I.O."/>
            <person name="Guillou S."/>
            <person name="Cros-Aarteil S."/>
            <person name="Calhoun S."/>
            <person name="Haridas S."/>
            <person name="Kuo A."/>
            <person name="Mondo S."/>
            <person name="Pangilinan J."/>
            <person name="Riley R."/>
            <person name="LaButti K."/>
            <person name="Andreopoulos B."/>
            <person name="Lipzen A."/>
            <person name="Chen C."/>
            <person name="Yan M."/>
            <person name="Daum C."/>
            <person name="Ng V."/>
            <person name="Clum A."/>
            <person name="Steindorff A."/>
            <person name="Ohm R.A."/>
            <person name="Martin F."/>
            <person name="Silar P."/>
            <person name="Natvig D.O."/>
            <person name="Lalanne C."/>
            <person name="Gautier V."/>
            <person name="Ament-Velasquez S.L."/>
            <person name="Kruys A."/>
            <person name="Hutchinson M.I."/>
            <person name="Powell A.J."/>
            <person name="Barry K."/>
            <person name="Miller A.N."/>
            <person name="Grigoriev I.V."/>
            <person name="Debuchy R."/>
            <person name="Gladieux P."/>
            <person name="Hiltunen Thoren M."/>
            <person name="Johannesson H."/>
        </authorList>
    </citation>
    <scope>NUCLEOTIDE SEQUENCE [LARGE SCALE GENOMIC DNA]</scope>
    <source>
        <strain evidence="2">CBS 340.73</strain>
    </source>
</reference>
<proteinExistence type="predicted"/>
<name>A0AAN6NC84_9PEZI</name>
<evidence type="ECO:0000313" key="2">
    <source>
        <dbReference type="Proteomes" id="UP001303473"/>
    </source>
</evidence>
<organism evidence="1 2">
    <name type="scientific">Diplogelasinospora grovesii</name>
    <dbReference type="NCBI Taxonomy" id="303347"/>
    <lineage>
        <taxon>Eukaryota</taxon>
        <taxon>Fungi</taxon>
        <taxon>Dikarya</taxon>
        <taxon>Ascomycota</taxon>
        <taxon>Pezizomycotina</taxon>
        <taxon>Sordariomycetes</taxon>
        <taxon>Sordariomycetidae</taxon>
        <taxon>Sordariales</taxon>
        <taxon>Diplogelasinosporaceae</taxon>
        <taxon>Diplogelasinospora</taxon>
    </lineage>
</organism>
<comment type="caution">
    <text evidence="1">The sequence shown here is derived from an EMBL/GenBank/DDBJ whole genome shotgun (WGS) entry which is preliminary data.</text>
</comment>
<evidence type="ECO:0000313" key="1">
    <source>
        <dbReference type="EMBL" id="KAK3943111.1"/>
    </source>
</evidence>
<accession>A0AAN6NC84</accession>
<dbReference type="AlphaFoldDB" id="A0AAN6NC84"/>
<dbReference type="InterPro" id="IPR022085">
    <property type="entry name" value="OpdG"/>
</dbReference>